<dbReference type="EMBL" id="BDIP01006496">
    <property type="protein sequence ID" value="GIQ90665.1"/>
    <property type="molecule type" value="Genomic_DNA"/>
</dbReference>
<accession>A0A9K3D957</accession>
<evidence type="ECO:0000313" key="2">
    <source>
        <dbReference type="EMBL" id="GIQ90665.1"/>
    </source>
</evidence>
<proteinExistence type="predicted"/>
<protein>
    <submittedName>
        <fullName evidence="2">Uncharacterized protein</fullName>
    </submittedName>
</protein>
<feature type="non-terminal residue" evidence="2">
    <location>
        <position position="1"/>
    </location>
</feature>
<gene>
    <name evidence="2" type="ORF">KIPB_013544</name>
</gene>
<organism evidence="2 3">
    <name type="scientific">Kipferlia bialata</name>
    <dbReference type="NCBI Taxonomy" id="797122"/>
    <lineage>
        <taxon>Eukaryota</taxon>
        <taxon>Metamonada</taxon>
        <taxon>Carpediemonas-like organisms</taxon>
        <taxon>Kipferlia</taxon>
    </lineage>
</organism>
<evidence type="ECO:0000256" key="1">
    <source>
        <dbReference type="SAM" id="MobiDB-lite"/>
    </source>
</evidence>
<reference evidence="2 3" key="1">
    <citation type="journal article" date="2018" name="PLoS ONE">
        <title>The draft genome of Kipferlia bialata reveals reductive genome evolution in fornicate parasites.</title>
        <authorList>
            <person name="Tanifuji G."/>
            <person name="Takabayashi S."/>
            <person name="Kume K."/>
            <person name="Takagi M."/>
            <person name="Nakayama T."/>
            <person name="Kamikawa R."/>
            <person name="Inagaki Y."/>
            <person name="Hashimoto T."/>
        </authorList>
    </citation>
    <scope>NUCLEOTIDE SEQUENCE [LARGE SCALE GENOMIC DNA]</scope>
    <source>
        <strain evidence="2">NY0173</strain>
    </source>
</reference>
<keyword evidence="3" id="KW-1185">Reference proteome</keyword>
<dbReference type="Proteomes" id="UP000265618">
    <property type="component" value="Unassembled WGS sequence"/>
</dbReference>
<evidence type="ECO:0000313" key="3">
    <source>
        <dbReference type="Proteomes" id="UP000265618"/>
    </source>
</evidence>
<name>A0A9K3D957_9EUKA</name>
<feature type="non-terminal residue" evidence="2">
    <location>
        <position position="177"/>
    </location>
</feature>
<comment type="caution">
    <text evidence="2">The sequence shown here is derived from an EMBL/GenBank/DDBJ whole genome shotgun (WGS) entry which is preliminary data.</text>
</comment>
<sequence>TILVHHMPTVPRTDPKQGAKADADASFRLNRLIGWMACHAGAEGATVILDLIRERGTVPTPADKEEAKKADEIYFWAATAIQRCTEGEQPIPEDAACLCIPGLYEALPASAPLLRPMMQMLFHTVPARLFEALFEMIPLSNPDSGAADWGRAVLAAPDITFLLAHSSEAWVKWLQIA</sequence>
<dbReference type="AlphaFoldDB" id="A0A9K3D957"/>
<feature type="region of interest" description="Disordered" evidence="1">
    <location>
        <begin position="1"/>
        <end position="21"/>
    </location>
</feature>